<keyword evidence="3" id="KW-1185">Reference proteome</keyword>
<name>A0A9N8JHK9_9PEZI</name>
<keyword evidence="1" id="KW-0472">Membrane</keyword>
<evidence type="ECO:0000313" key="3">
    <source>
        <dbReference type="Proteomes" id="UP000714618"/>
    </source>
</evidence>
<sequence length="144" mass="16057">MSFTRGSSTLSRSIIRYQPVTRPVSVPVPKHQTPNQSIGQRILHKPKSIFESLKAQSTQQKSSGTGLTFGAAMLIGATMLVTPFKEGSPARVILTSTETLIRQRKTEKAPGMLLNWFKASYVWIIVHLWTLLVAIVTWKLARPK</sequence>
<dbReference type="AlphaFoldDB" id="A0A9N8JHK9"/>
<organism evidence="2 3">
    <name type="scientific">Aureobasidium mustum</name>
    <dbReference type="NCBI Taxonomy" id="2773714"/>
    <lineage>
        <taxon>Eukaryota</taxon>
        <taxon>Fungi</taxon>
        <taxon>Dikarya</taxon>
        <taxon>Ascomycota</taxon>
        <taxon>Pezizomycotina</taxon>
        <taxon>Dothideomycetes</taxon>
        <taxon>Dothideomycetidae</taxon>
        <taxon>Dothideales</taxon>
        <taxon>Saccotheciaceae</taxon>
        <taxon>Aureobasidium</taxon>
    </lineage>
</organism>
<dbReference type="OrthoDB" id="3909161at2759"/>
<evidence type="ECO:0000313" key="2">
    <source>
        <dbReference type="EMBL" id="CAD0088349.1"/>
    </source>
</evidence>
<proteinExistence type="predicted"/>
<feature type="transmembrane region" description="Helical" evidence="1">
    <location>
        <begin position="64"/>
        <end position="84"/>
    </location>
</feature>
<reference evidence="2" key="1">
    <citation type="submission" date="2020-06" db="EMBL/GenBank/DDBJ databases">
        <authorList>
            <person name="Onetto C."/>
        </authorList>
    </citation>
    <scope>NUCLEOTIDE SEQUENCE</scope>
</reference>
<protein>
    <submittedName>
        <fullName evidence="2">Uncharacterized protein</fullName>
    </submittedName>
</protein>
<feature type="transmembrane region" description="Helical" evidence="1">
    <location>
        <begin position="121"/>
        <end position="141"/>
    </location>
</feature>
<keyword evidence="1" id="KW-0812">Transmembrane</keyword>
<evidence type="ECO:0000256" key="1">
    <source>
        <dbReference type="SAM" id="Phobius"/>
    </source>
</evidence>
<accession>A0A9N8JHK9</accession>
<dbReference type="Proteomes" id="UP000714618">
    <property type="component" value="Unassembled WGS sequence"/>
</dbReference>
<comment type="caution">
    <text evidence="2">The sequence shown here is derived from an EMBL/GenBank/DDBJ whole genome shotgun (WGS) entry which is preliminary data.</text>
</comment>
<dbReference type="EMBL" id="CAIJEO010000003">
    <property type="protein sequence ID" value="CAD0088349.1"/>
    <property type="molecule type" value="Genomic_DNA"/>
</dbReference>
<keyword evidence="1" id="KW-1133">Transmembrane helix</keyword>
<gene>
    <name evidence="2" type="ORF">AWRI4233_LOCUS1632</name>
</gene>